<protein>
    <submittedName>
        <fullName evidence="3">Por secretion system C-terminal sorting domain-containing protein</fullName>
    </submittedName>
</protein>
<dbReference type="SUPFAM" id="SSF49899">
    <property type="entry name" value="Concanavalin A-like lectins/glucanases"/>
    <property type="match status" value="3"/>
</dbReference>
<evidence type="ECO:0000313" key="4">
    <source>
        <dbReference type="Proteomes" id="UP000199403"/>
    </source>
</evidence>
<keyword evidence="1" id="KW-0732">Signal</keyword>
<sequence length="2854" mass="319132">MKRLLIILPLLVLCIGTVFAQRVNVKDVTASQAIRNQGFTLQVGVPILGANRAVSERKFAPLDIRFPWDIFYQYQTFAPEFFEISKGYFGDKVRLNWEFLNNQDRITSVKIYRRIYSDNSPGPFQLLANRPGTTTEFEDAFAEGGVLYEYKVKAEGILDTEMPFVNFITGIGFRSPTATVTGNISFEGGNPVADVTVYAEPTGTPNNTGSALQIPGESVLPLNLVNRPLEGSVVFQAWIKPDQEEINPTGRIFRMQYFEETLDAHYAFDASNQTLRIRVDGSTFEIKNYLPNGNIDARGDDLLVPIANFVNQFTHFTIVLKDNDHPQLYLNGRKIGKDYLALINTTERLLDPTYARGPMEITTNSEPLVLDRGGNQGRWQDFRMGGEGQLILDEIRIWDNRENRLDSATIRQDFKRYIGGNDRSLIAYFRANEGTGRYAYDLSRNGFEYNKNDIRLYTALTPEDQRPRWVRGGGNIPNSDQLGVMGITNSNGNYEINAISYSGTGESFNITPLFGQHKFDPGQQMVFLGRGSEVVNRIDFTDISSFIFRGRVLFDTRGVFPSFVETNGGQFENLSEGIEYVSNPGIIDEGYNYYEKGGLTYPKGQYWYNDNGTPADPDDDYLEQYATISPQEISIRVDGQIVMGPNNRPVQPNQQGEFEIRVPIGDHAISVEKTGHHFLFNGRFPAEEGEFKEFFEDATETVYFIDTTRVTVVGKVVGGSVEAEKPIGFGSEGIRKERYLDREGVEIEQVISAINNIGLAELVLDHLPGGSSPTEETRHRFHTHPASGEFRIKVLPLQYEINHLNGLRISSNPTLSLLEATEELNFEQIRPEISPEFILPDQRKVVGDPFQYELSFIHRSMPVLRINSQTVDPTLQLNDSTIISTEGMPYPIFTQFREYEIAMSSFERYVNFDGGEEKEDKVPILDGEMVVNNNLALDNSENFLRDKEDQSIIRYTFKAGSPAISPPFTRNLDIRFRINGVDYPAENYLSEGIILGGESDGSQTFITKAPDIPDIILRDPPGSNSFAAIEQGQRVSFTSRVRNAFSGGLSLNLKVLFGVEVAAGGGIVGPLITTETINDIASGINLVTGSTDGESLTKTYTFTQRMTTSNDPRFVGAKGDLYIGQSKNIAYGQFDNVQASHARIGSNPYLELQNKAGESAFISTQKAIFFNERPTETFFVYTQDHIINQLIPELEKIIENLDNGLIQEDDPGVLRRDEYLEQIYQWRKTIQDNERAKNLAIRDKFFFSRESRLFLEEYNTDLVNLINDSDLQGAGAGSYEGRLRNRLTRSESLLELINQSQVNNISFDAGAGEITRTLETVIVNENTKEFNLTIDETFAFRTGFRLNKAGLLISGGGFAKQDMNASFTEESASTVTISYTLKDPNPFNLFSVNVMNTFDGNGPIFSTIGGSTSCPYEGEELSHFYSPKFQGSTFPILPVPEEHRVPLSNATQRIEVPQISVETADLANVPESQNAEFTLILENNSAAEVDGYYQLIVDNTSNPNNAIFNISQNGTVVFIPYGERVEYALTLGKSISDVYDYKDIKVILQSLCDPINTFDEVVISAQFVPSCSQVTLSAPLENWTFNRETAFNLDGSSNPLLINLGGYNRNFGGFERIDLEYRPLGFPTWSRLHTYYNLEASYQNALASNRQQISLIATPNLTFPFDIVERGLADGRYEIRARSTCTNGTEFVSEVAQGRVDLNAPLRFGTPSPTDGILSIGSDLKVRFNEPLFFNPAVSLVEIKGQTNQLPVNHAVSLRFQGQENVMILENPQILNEDLTLEFWMNNATEAPSATLIYQAGGLDISLENGELAFTLGNTRIKGPISDDGLFHHYTFTYDHRNGDIKIYEEGTVVASGNGGTTMSIASNNPIVLGGNTFIGNIHSVRMWRRAISLQDAFANMYNKLQGNEPGLIGYWPLDEGRGTIAHDLARFKHARVETDWDIRPKGTAYHFDQAQYMTLDNVGFVQLTPTMDATLSFWVKTPAGHEGTLFSNGKGDGTDIRQSNGFANKWAINLNAEGNLSFASEGLELPLTSTSIADDTWHHIVLLLNRSGNLRTLVDAQEVSSHLSTGIGGFSGNRIWIGARGSVSLDGAENVDRPFQGQIDELRLWNTLRNLEQISRDRYFEIDETSIGLLLYARMNAPEQLNNSGPRYFHAFRNNSLISTPALLSHGGVNYSADGPPIKPVRNLVKFQVNQIINEDEMILEPVINRWAEIEGQVLDITVHRMFDGANNQQQSPVTWTAYVQKNAVNWFVEGHTAPVDLVKDSEQDMTLNLVVQNQGGTPQSYSFSGVPRWISLSRTSGTLPPLSQVTIQAHIAPEMTPGVYTENLVLDTDFGFPQSQVVNLRVLPESPDWKIDPAAFDYSMTVIGRVRLNGIFSRDGMDQVAAFHQGALRGVGNLSYDPAYDEYFIFLTIYSNELFDEPISFKIWNATNGTIYEATLNDQLTTPFMLNKVIGSLQAPGIVANTEVQEQAIPLNQGWTWISSRVHDPLFADLNQLTASINLHTDDRIQSHSPALLETYYRDELQPGNSTWSGTISNSGGLSAERMYKVYLREEQSLQLRGRPVDLSEWYFDVQPNWNWLPFPIGQNIPVRDALAGFQATEGDLIKSQSQFAIYDARNGWSGNLTFLRAGRGYMLKSASGQRFAYPSIFHANLRTQPNKSTQAMAPDEGGRMQPSWLQYPETMNAIVQLPKSYEQVLVYDVKGEIKGQVAPMEIVGKTLGFLTIYGDQKEKLTFYLGRGSDETMTSTTFEFSGNTILGTLRQPVILQVAESQLNVIPNPFDHKFMLQFGAKEVQDVLVQVYTVDGRKVEESLIAAKIGKNQIEFQPAIASGMYILRIQVDGRVLHKKIIRR</sequence>
<dbReference type="OrthoDB" id="976756at2"/>
<dbReference type="GO" id="GO:0005975">
    <property type="term" value="P:carbohydrate metabolic process"/>
    <property type="evidence" value="ECO:0007669"/>
    <property type="project" value="UniProtKB-ARBA"/>
</dbReference>
<feature type="chain" id="PRO_5011604957" evidence="1">
    <location>
        <begin position="21"/>
        <end position="2854"/>
    </location>
</feature>
<dbReference type="Pfam" id="PF18962">
    <property type="entry name" value="Por_Secre_tail"/>
    <property type="match status" value="1"/>
</dbReference>
<dbReference type="RefSeq" id="WP_092168015.1">
    <property type="nucleotide sequence ID" value="NZ_FNZH01000001.1"/>
</dbReference>
<feature type="signal peptide" evidence="1">
    <location>
        <begin position="1"/>
        <end position="20"/>
    </location>
</feature>
<evidence type="ECO:0000259" key="2">
    <source>
        <dbReference type="Pfam" id="PF18962"/>
    </source>
</evidence>
<dbReference type="InterPro" id="IPR026444">
    <property type="entry name" value="Secre_tail"/>
</dbReference>
<dbReference type="GO" id="GO:0004553">
    <property type="term" value="F:hydrolase activity, hydrolyzing O-glycosyl compounds"/>
    <property type="evidence" value="ECO:0007669"/>
    <property type="project" value="UniProtKB-ARBA"/>
</dbReference>
<dbReference type="EMBL" id="FNZH01000001">
    <property type="protein sequence ID" value="SEI75190.1"/>
    <property type="molecule type" value="Genomic_DNA"/>
</dbReference>
<name>A0A1H6TFW4_9BACT</name>
<dbReference type="Proteomes" id="UP000199403">
    <property type="component" value="Unassembled WGS sequence"/>
</dbReference>
<feature type="domain" description="Secretion system C-terminal sorting" evidence="2">
    <location>
        <begin position="2779"/>
        <end position="2852"/>
    </location>
</feature>
<evidence type="ECO:0000313" key="3">
    <source>
        <dbReference type="EMBL" id="SEI75190.1"/>
    </source>
</evidence>
<evidence type="ECO:0000256" key="1">
    <source>
        <dbReference type="SAM" id="SignalP"/>
    </source>
</evidence>
<dbReference type="NCBIfam" id="TIGR04183">
    <property type="entry name" value="Por_Secre_tail"/>
    <property type="match status" value="1"/>
</dbReference>
<dbReference type="Pfam" id="PF13385">
    <property type="entry name" value="Laminin_G_3"/>
    <property type="match status" value="2"/>
</dbReference>
<dbReference type="Gene3D" id="2.60.120.200">
    <property type="match status" value="3"/>
</dbReference>
<accession>A0A1H6TFW4</accession>
<dbReference type="InterPro" id="IPR013320">
    <property type="entry name" value="ConA-like_dom_sf"/>
</dbReference>
<dbReference type="STRING" id="1416801.SAMN05192553_101108"/>
<organism evidence="3 4">
    <name type="scientific">Cyclobacterium xiamenense</name>
    <dbReference type="NCBI Taxonomy" id="1297121"/>
    <lineage>
        <taxon>Bacteria</taxon>
        <taxon>Pseudomonadati</taxon>
        <taxon>Bacteroidota</taxon>
        <taxon>Cytophagia</taxon>
        <taxon>Cytophagales</taxon>
        <taxon>Cyclobacteriaceae</taxon>
        <taxon>Cyclobacterium</taxon>
    </lineage>
</organism>
<dbReference type="InterPro" id="IPR013783">
    <property type="entry name" value="Ig-like_fold"/>
</dbReference>
<dbReference type="Gene3D" id="2.60.40.10">
    <property type="entry name" value="Immunoglobulins"/>
    <property type="match status" value="1"/>
</dbReference>
<gene>
    <name evidence="3" type="ORF">SAMN05192553_101108</name>
</gene>
<proteinExistence type="predicted"/>
<keyword evidence="4" id="KW-1185">Reference proteome</keyword>
<reference evidence="4" key="1">
    <citation type="submission" date="2016-10" db="EMBL/GenBank/DDBJ databases">
        <authorList>
            <person name="Varghese N."/>
            <person name="Submissions S."/>
        </authorList>
    </citation>
    <scope>NUCLEOTIDE SEQUENCE [LARGE SCALE GENOMIC DNA]</scope>
    <source>
        <strain evidence="4">IBRC-M 10761</strain>
    </source>
</reference>